<dbReference type="AlphaFoldDB" id="A0A1G4BSS5"/>
<protein>
    <submittedName>
        <fullName evidence="2">Uncharacterized protein</fullName>
    </submittedName>
</protein>
<proteinExistence type="predicted"/>
<gene>
    <name evidence="2" type="ORF">CORC01_00321</name>
</gene>
<reference evidence="2 3" key="1">
    <citation type="submission" date="2016-09" db="EMBL/GenBank/DDBJ databases">
        <authorList>
            <person name="Capua I."/>
            <person name="De Benedictis P."/>
            <person name="Joannis T."/>
            <person name="Lombin L.H."/>
            <person name="Cattoli G."/>
        </authorList>
    </citation>
    <scope>NUCLEOTIDE SEQUENCE [LARGE SCALE GENOMIC DNA]</scope>
    <source>
        <strain evidence="2 3">IMI 309357</strain>
    </source>
</reference>
<evidence type="ECO:0000313" key="3">
    <source>
        <dbReference type="Proteomes" id="UP000176998"/>
    </source>
</evidence>
<feature type="non-terminal residue" evidence="2">
    <location>
        <position position="1"/>
    </location>
</feature>
<feature type="region of interest" description="Disordered" evidence="1">
    <location>
        <begin position="1"/>
        <end position="83"/>
    </location>
</feature>
<keyword evidence="3" id="KW-1185">Reference proteome</keyword>
<evidence type="ECO:0000256" key="1">
    <source>
        <dbReference type="SAM" id="MobiDB-lite"/>
    </source>
</evidence>
<dbReference type="GeneID" id="34553489"/>
<feature type="region of interest" description="Disordered" evidence="1">
    <location>
        <begin position="99"/>
        <end position="121"/>
    </location>
</feature>
<organism evidence="2 3">
    <name type="scientific">Colletotrichum orchidophilum</name>
    <dbReference type="NCBI Taxonomy" id="1209926"/>
    <lineage>
        <taxon>Eukaryota</taxon>
        <taxon>Fungi</taxon>
        <taxon>Dikarya</taxon>
        <taxon>Ascomycota</taxon>
        <taxon>Pezizomycotina</taxon>
        <taxon>Sordariomycetes</taxon>
        <taxon>Hypocreomycetidae</taxon>
        <taxon>Glomerellales</taxon>
        <taxon>Glomerellaceae</taxon>
        <taxon>Colletotrichum</taxon>
    </lineage>
</organism>
<dbReference type="RefSeq" id="XP_022481604.1">
    <property type="nucleotide sequence ID" value="XM_022611979.1"/>
</dbReference>
<dbReference type="Proteomes" id="UP000176998">
    <property type="component" value="Unassembled WGS sequence"/>
</dbReference>
<feature type="compositionally biased region" description="Basic and acidic residues" evidence="1">
    <location>
        <begin position="67"/>
        <end position="81"/>
    </location>
</feature>
<dbReference type="EMBL" id="MJBS01000002">
    <property type="protein sequence ID" value="OHF04469.1"/>
    <property type="molecule type" value="Genomic_DNA"/>
</dbReference>
<comment type="caution">
    <text evidence="2">The sequence shown here is derived from an EMBL/GenBank/DDBJ whole genome shotgun (WGS) entry which is preliminary data.</text>
</comment>
<evidence type="ECO:0000313" key="2">
    <source>
        <dbReference type="EMBL" id="OHF04469.1"/>
    </source>
</evidence>
<name>A0A1G4BSS5_9PEZI</name>
<accession>A0A1G4BSS5</accession>
<sequence length="121" mass="13278">EVETKRSGLPNARFHTWPWSPQTRDPLDFPWPHPMKEAAASSPRRVAGPPSRSERQQGISRRVTRTNRNDRNDAKTLDNRVKGTLGTELAGPFLISIFAPAPSSSPAHPPGFCLKPTSGNG</sequence>